<organism evidence="4 5">
    <name type="scientific">Coccomyxa viridis</name>
    <dbReference type="NCBI Taxonomy" id="1274662"/>
    <lineage>
        <taxon>Eukaryota</taxon>
        <taxon>Viridiplantae</taxon>
        <taxon>Chlorophyta</taxon>
        <taxon>core chlorophytes</taxon>
        <taxon>Trebouxiophyceae</taxon>
        <taxon>Trebouxiophyceae incertae sedis</taxon>
        <taxon>Coccomyxaceae</taxon>
        <taxon>Coccomyxa</taxon>
    </lineage>
</organism>
<feature type="region of interest" description="Disordered" evidence="2">
    <location>
        <begin position="364"/>
        <end position="388"/>
    </location>
</feature>
<sequence>MKKGTPIDSIGLRPSDEYLLDSDAPLPSDKTLREHLLASPAGVRRLAREREREQRERERADRQRLQQAAQQAECQRLQQAAQQAERQRLQQAAQQAERERQQAERERQQAVEQADRERQQAVEQAELERQQADLLLQITKGDIKHILSLIRKGETDLTLTNSDEETAFHLASRLGQRGVLLALFQAGADPECINIHGDRPVDLAKDGATRKCFHNAPRRSVNPSGPQQSVSPPRTRPGPPLFHPVSNTLPGTHRSVPPRGTNPFMGAERFESSRPPTQHSSSSPRAPIAQASADTAVPNRDIATSLAKLKQFASETSKYHGNNGTVVALRWLDKALASETPYDPAQLREYVRIVSELAADQSRRLHDADPANTKPTIRWSEHHGLSPETSRAKVVEDMKSAHAVADADPNVPLHVTFNTGKGNNSQVQGDPVIRPMVEQMLGNYERIPDPNSGLVIVRVRPNTPNRVRE</sequence>
<feature type="compositionally biased region" description="Basic and acidic residues" evidence="2">
    <location>
        <begin position="379"/>
        <end position="388"/>
    </location>
</feature>
<dbReference type="InterPro" id="IPR002625">
    <property type="entry name" value="Smr_dom"/>
</dbReference>
<feature type="repeat" description="ANK" evidence="1">
    <location>
        <begin position="163"/>
        <end position="195"/>
    </location>
</feature>
<feature type="compositionally biased region" description="Basic and acidic residues" evidence="2">
    <location>
        <begin position="96"/>
        <end position="117"/>
    </location>
</feature>
<keyword evidence="1" id="KW-0040">ANK repeat</keyword>
<proteinExistence type="predicted"/>
<comment type="caution">
    <text evidence="4">The sequence shown here is derived from an EMBL/GenBank/DDBJ whole genome shotgun (WGS) entry which is preliminary data.</text>
</comment>
<dbReference type="InterPro" id="IPR002110">
    <property type="entry name" value="Ankyrin_rpt"/>
</dbReference>
<name>A0ABP1G2Y5_9CHLO</name>
<dbReference type="SUPFAM" id="SSF48403">
    <property type="entry name" value="Ankyrin repeat"/>
    <property type="match status" value="1"/>
</dbReference>
<evidence type="ECO:0000313" key="4">
    <source>
        <dbReference type="EMBL" id="CAL5226482.1"/>
    </source>
</evidence>
<dbReference type="InterPro" id="IPR036770">
    <property type="entry name" value="Ankyrin_rpt-contain_sf"/>
</dbReference>
<gene>
    <name evidence="4" type="primary">g9331</name>
    <name evidence="4" type="ORF">VP750_LOCUS8388</name>
</gene>
<dbReference type="Proteomes" id="UP001497392">
    <property type="component" value="Unassembled WGS sequence"/>
</dbReference>
<feature type="region of interest" description="Disordered" evidence="2">
    <location>
        <begin position="214"/>
        <end position="297"/>
    </location>
</feature>
<dbReference type="PROSITE" id="PS50088">
    <property type="entry name" value="ANK_REPEAT"/>
    <property type="match status" value="1"/>
</dbReference>
<protein>
    <submittedName>
        <fullName evidence="4">G9331 protein</fullName>
    </submittedName>
</protein>
<dbReference type="PROSITE" id="PS50828">
    <property type="entry name" value="SMR"/>
    <property type="match status" value="1"/>
</dbReference>
<dbReference type="EMBL" id="CAXHTA020000016">
    <property type="protein sequence ID" value="CAL5226482.1"/>
    <property type="molecule type" value="Genomic_DNA"/>
</dbReference>
<accession>A0ABP1G2Y5</accession>
<keyword evidence="5" id="KW-1185">Reference proteome</keyword>
<dbReference type="Gene3D" id="1.25.40.20">
    <property type="entry name" value="Ankyrin repeat-containing domain"/>
    <property type="match status" value="1"/>
</dbReference>
<feature type="domain" description="Smr" evidence="3">
    <location>
        <begin position="383"/>
        <end position="460"/>
    </location>
</feature>
<feature type="compositionally biased region" description="Polar residues" evidence="2">
    <location>
        <begin position="221"/>
        <end position="232"/>
    </location>
</feature>
<evidence type="ECO:0000259" key="3">
    <source>
        <dbReference type="PROSITE" id="PS50828"/>
    </source>
</evidence>
<feature type="compositionally biased region" description="Basic and acidic residues" evidence="2">
    <location>
        <begin position="46"/>
        <end position="64"/>
    </location>
</feature>
<reference evidence="4 5" key="1">
    <citation type="submission" date="2024-06" db="EMBL/GenBank/DDBJ databases">
        <authorList>
            <person name="Kraege A."/>
            <person name="Thomma B."/>
        </authorList>
    </citation>
    <scope>NUCLEOTIDE SEQUENCE [LARGE SCALE GENOMIC DNA]</scope>
</reference>
<evidence type="ECO:0000256" key="2">
    <source>
        <dbReference type="SAM" id="MobiDB-lite"/>
    </source>
</evidence>
<evidence type="ECO:0000313" key="5">
    <source>
        <dbReference type="Proteomes" id="UP001497392"/>
    </source>
</evidence>
<feature type="region of interest" description="Disordered" evidence="2">
    <location>
        <begin position="1"/>
        <end position="67"/>
    </location>
</feature>
<evidence type="ECO:0000256" key="1">
    <source>
        <dbReference type="PROSITE-ProRule" id="PRU00023"/>
    </source>
</evidence>
<feature type="region of interest" description="Disordered" evidence="2">
    <location>
        <begin position="88"/>
        <end position="117"/>
    </location>
</feature>
<feature type="compositionally biased region" description="Low complexity" evidence="2">
    <location>
        <begin position="273"/>
        <end position="284"/>
    </location>
</feature>